<dbReference type="PROSITE" id="PS52016">
    <property type="entry name" value="TONB_DEPENDENT_REC_3"/>
    <property type="match status" value="1"/>
</dbReference>
<evidence type="ECO:0000313" key="14">
    <source>
        <dbReference type="Proteomes" id="UP001501496"/>
    </source>
</evidence>
<dbReference type="InterPro" id="IPR036942">
    <property type="entry name" value="Beta-barrel_TonB_sf"/>
</dbReference>
<dbReference type="EMBL" id="BAABCA010000001">
    <property type="protein sequence ID" value="GAA4230355.1"/>
    <property type="molecule type" value="Genomic_DNA"/>
</dbReference>
<evidence type="ECO:0000256" key="4">
    <source>
        <dbReference type="ARBA" id="ARBA00022692"/>
    </source>
</evidence>
<dbReference type="Pfam" id="PF00593">
    <property type="entry name" value="TonB_dep_Rec_b-barrel"/>
    <property type="match status" value="1"/>
</dbReference>
<keyword evidence="14" id="KW-1185">Reference proteome</keyword>
<keyword evidence="2 8" id="KW-0813">Transport</keyword>
<evidence type="ECO:0000256" key="2">
    <source>
        <dbReference type="ARBA" id="ARBA00022448"/>
    </source>
</evidence>
<dbReference type="Gene3D" id="2.170.130.10">
    <property type="entry name" value="TonB-dependent receptor, plug domain"/>
    <property type="match status" value="1"/>
</dbReference>
<dbReference type="Gene3D" id="2.40.170.20">
    <property type="entry name" value="TonB-dependent receptor, beta-barrel domain"/>
    <property type="match status" value="1"/>
</dbReference>
<dbReference type="Pfam" id="PF13715">
    <property type="entry name" value="CarbopepD_reg_2"/>
    <property type="match status" value="1"/>
</dbReference>
<feature type="signal peptide" evidence="10">
    <location>
        <begin position="1"/>
        <end position="21"/>
    </location>
</feature>
<keyword evidence="13" id="KW-0675">Receptor</keyword>
<dbReference type="RefSeq" id="WP_344785725.1">
    <property type="nucleotide sequence ID" value="NZ_BAABCA010000001.1"/>
</dbReference>
<evidence type="ECO:0000256" key="9">
    <source>
        <dbReference type="RuleBase" id="RU003357"/>
    </source>
</evidence>
<evidence type="ECO:0000256" key="1">
    <source>
        <dbReference type="ARBA" id="ARBA00004571"/>
    </source>
</evidence>
<dbReference type="Gene3D" id="2.60.40.1120">
    <property type="entry name" value="Carboxypeptidase-like, regulatory domain"/>
    <property type="match status" value="1"/>
</dbReference>
<keyword evidence="7 8" id="KW-0998">Cell outer membrane</keyword>
<keyword evidence="6 8" id="KW-0472">Membrane</keyword>
<keyword evidence="4 8" id="KW-0812">Transmembrane</keyword>
<dbReference type="Pfam" id="PF07715">
    <property type="entry name" value="Plug"/>
    <property type="match status" value="1"/>
</dbReference>
<gene>
    <name evidence="13" type="ORF">GCM10022291_00270</name>
</gene>
<dbReference type="InterPro" id="IPR012910">
    <property type="entry name" value="Plug_dom"/>
</dbReference>
<keyword evidence="10" id="KW-0732">Signal</keyword>
<accession>A0ABP8BY84</accession>
<dbReference type="InterPro" id="IPR000531">
    <property type="entry name" value="Beta-barrel_TonB"/>
</dbReference>
<dbReference type="SUPFAM" id="SSF49464">
    <property type="entry name" value="Carboxypeptidase regulatory domain-like"/>
    <property type="match status" value="1"/>
</dbReference>
<protein>
    <submittedName>
        <fullName evidence="13">TonB-dependent receptor</fullName>
    </submittedName>
</protein>
<evidence type="ECO:0000259" key="12">
    <source>
        <dbReference type="Pfam" id="PF07715"/>
    </source>
</evidence>
<proteinExistence type="inferred from homology"/>
<dbReference type="InterPro" id="IPR037066">
    <property type="entry name" value="Plug_dom_sf"/>
</dbReference>
<evidence type="ECO:0000256" key="5">
    <source>
        <dbReference type="ARBA" id="ARBA00023077"/>
    </source>
</evidence>
<evidence type="ECO:0000259" key="11">
    <source>
        <dbReference type="Pfam" id="PF00593"/>
    </source>
</evidence>
<keyword evidence="5 9" id="KW-0798">TonB box</keyword>
<sequence>MNKAQLVCLILFSVFLNNNIAAQKSISFQVIDFDTNYPIQDVSVQIEKTKRGAFTNAKGIFNLNNVLDTRSLIFSKIGYTTQTIKVSDLKGVIYLEPKISALDEVVIRNFSSSQLKRVVPDQIYLSKGDIEKLPFILGEKDVIKLIQYTPGVQQATEGQSGLLVRGGNGSMNLTLLDNIYLHNTSHLGGVFSAINSDFVQALEFSKAGFDAAYGGRLSSVTNIQTLKPSDSTYFEGSLGLLSTKLTGNIKVNETNSLLLSGRRTYLEIFKPFFGDDTSVLGKDKNYFLYDFLGKHSLKLSPKSNLETTFYLTKDNFKDHTKGRSRNLEWGNVLFGTTFKHQFSSILSSQTTLSNSYYEFSFGDNEFPYDYNAKSTFNVLSLKHFFLWDKPNVYSLKIGADFNINKILPKRVNARIDEVPLEILNQETFSYDDFSLYGDLEWPISQKTKVKAGLRATSFFSKKNAVVDREHYFVIEPRVSFKYQFKENQAFKMSYQRLSQFIHQASVTSFSLPADFFVVSSNNLKPQVVNQYSLGYAFEENGLQLNSALYYKHVSNYTEFENGSVNNLFSNNIYNDILVGKFDSYGLEFSVSKKINKLTAQFALTLSNTIAEFDEINNGHSFSATFDRPINVNSIAHYKLNDRIELGALFLFTSGQNYTRPNDVRIINERPILNFESKNASRFPNYHRLDLSCTYAFKHKGKWKSKLNLTLYNAYNNKNPFQIYFSTEGDIDDTFIEITENRDNLFPILPTLNWLFSF</sequence>
<evidence type="ECO:0000256" key="10">
    <source>
        <dbReference type="SAM" id="SignalP"/>
    </source>
</evidence>
<dbReference type="Proteomes" id="UP001501496">
    <property type="component" value="Unassembled WGS sequence"/>
</dbReference>
<comment type="subcellular location">
    <subcellularLocation>
        <location evidence="1 8">Cell outer membrane</location>
        <topology evidence="1 8">Multi-pass membrane protein</topology>
    </subcellularLocation>
</comment>
<feature type="domain" description="TonB-dependent receptor plug" evidence="12">
    <location>
        <begin position="139"/>
        <end position="216"/>
    </location>
</feature>
<reference evidence="14" key="1">
    <citation type="journal article" date="2019" name="Int. J. Syst. Evol. Microbiol.">
        <title>The Global Catalogue of Microorganisms (GCM) 10K type strain sequencing project: providing services to taxonomists for standard genome sequencing and annotation.</title>
        <authorList>
            <consortium name="The Broad Institute Genomics Platform"/>
            <consortium name="The Broad Institute Genome Sequencing Center for Infectious Disease"/>
            <person name="Wu L."/>
            <person name="Ma J."/>
        </authorList>
    </citation>
    <scope>NUCLEOTIDE SEQUENCE [LARGE SCALE GENOMIC DNA]</scope>
    <source>
        <strain evidence="14">JCM 17630</strain>
    </source>
</reference>
<keyword evidence="3 8" id="KW-1134">Transmembrane beta strand</keyword>
<evidence type="ECO:0000256" key="3">
    <source>
        <dbReference type="ARBA" id="ARBA00022452"/>
    </source>
</evidence>
<evidence type="ECO:0000256" key="8">
    <source>
        <dbReference type="PROSITE-ProRule" id="PRU01360"/>
    </source>
</evidence>
<feature type="chain" id="PRO_5047163313" evidence="10">
    <location>
        <begin position="22"/>
        <end position="757"/>
    </location>
</feature>
<evidence type="ECO:0000256" key="6">
    <source>
        <dbReference type="ARBA" id="ARBA00023136"/>
    </source>
</evidence>
<evidence type="ECO:0000313" key="13">
    <source>
        <dbReference type="EMBL" id="GAA4230355.1"/>
    </source>
</evidence>
<evidence type="ECO:0000256" key="7">
    <source>
        <dbReference type="ARBA" id="ARBA00023237"/>
    </source>
</evidence>
<comment type="similarity">
    <text evidence="8 9">Belongs to the TonB-dependent receptor family.</text>
</comment>
<feature type="domain" description="TonB-dependent receptor-like beta-barrel" evidence="11">
    <location>
        <begin position="285"/>
        <end position="712"/>
    </location>
</feature>
<name>A0ABP8BY84_9FLAO</name>
<dbReference type="SUPFAM" id="SSF56935">
    <property type="entry name" value="Porins"/>
    <property type="match status" value="1"/>
</dbReference>
<comment type="caution">
    <text evidence="13">The sequence shown here is derived from an EMBL/GenBank/DDBJ whole genome shotgun (WGS) entry which is preliminary data.</text>
</comment>
<dbReference type="InterPro" id="IPR008969">
    <property type="entry name" value="CarboxyPept-like_regulatory"/>
</dbReference>
<organism evidence="13 14">
    <name type="scientific">Postechiella marina</name>
    <dbReference type="NCBI Taxonomy" id="943941"/>
    <lineage>
        <taxon>Bacteria</taxon>
        <taxon>Pseudomonadati</taxon>
        <taxon>Bacteroidota</taxon>
        <taxon>Flavobacteriia</taxon>
        <taxon>Flavobacteriales</taxon>
        <taxon>Flavobacteriaceae</taxon>
        <taxon>Postechiella</taxon>
    </lineage>
</organism>
<dbReference type="InterPro" id="IPR039426">
    <property type="entry name" value="TonB-dep_rcpt-like"/>
</dbReference>